<dbReference type="GO" id="GO:0009103">
    <property type="term" value="P:lipopolysaccharide biosynthetic process"/>
    <property type="evidence" value="ECO:0007669"/>
    <property type="project" value="TreeGrafter"/>
</dbReference>
<keyword evidence="1" id="KW-0808">Transferase</keyword>
<dbReference type="Pfam" id="PF00534">
    <property type="entry name" value="Glycos_transf_1"/>
    <property type="match status" value="1"/>
</dbReference>
<organism evidence="3 4">
    <name type="scientific">Vibrio navarrensis</name>
    <dbReference type="NCBI Taxonomy" id="29495"/>
    <lineage>
        <taxon>Bacteria</taxon>
        <taxon>Pseudomonadati</taxon>
        <taxon>Pseudomonadota</taxon>
        <taxon>Gammaproteobacteria</taxon>
        <taxon>Vibrionales</taxon>
        <taxon>Vibrionaceae</taxon>
        <taxon>Vibrio</taxon>
    </lineage>
</organism>
<dbReference type="SUPFAM" id="SSF53756">
    <property type="entry name" value="UDP-Glycosyltransferase/glycogen phosphorylase"/>
    <property type="match status" value="1"/>
</dbReference>
<reference evidence="3" key="1">
    <citation type="submission" date="2023-10" db="EMBL/GenBank/DDBJ databases">
        <authorList>
            <consortium name="PulseNet: The National Subtyping Network for Foodborne Disease Surveillance"/>
        </authorList>
    </citation>
    <scope>NUCLEOTIDE SEQUENCE</scope>
    <source>
        <strain evidence="3">PNUSAV004886</strain>
    </source>
</reference>
<evidence type="ECO:0000313" key="3">
    <source>
        <dbReference type="EMBL" id="ELN6933901.1"/>
    </source>
</evidence>
<gene>
    <name evidence="3" type="ORF">RZY48_003351</name>
</gene>
<dbReference type="AlphaFoldDB" id="A0AAI9CXA0"/>
<evidence type="ECO:0000256" key="1">
    <source>
        <dbReference type="ARBA" id="ARBA00022679"/>
    </source>
</evidence>
<name>A0AAI9CXA0_9VIBR</name>
<sequence>MIKSNLHIITSLESGGAQKVLYDYLVETSSYNSNKQIVISLRGEGFYSKKINALGIDLIYLSTMRGVLSFVKLLIFSKGYIKCWMYHACLLSMFFCFLPYRRIYWSIHHGRIDLNSDSNSTIISAKICSIVSRFVPQKVIYVSKFCLQEHLKFGFSKSNAIVIYNWVPAYRSDLPKLEDRHYDFCFVGRDHPNKNLRMFLDSSIETVNNGNIRRFLIAGHGTERNMDYVLSHLNIKDNINLFSFLGEVENIESVYLNSKVYINTSRVESFGLTSLEAIKYGCLVFCPNESIFKEILEESAHYFTLENSFELNSLIRDFSVEKISSVSAEILGKFSKKNTLIKMYELIND</sequence>
<evidence type="ECO:0000259" key="2">
    <source>
        <dbReference type="Pfam" id="PF00534"/>
    </source>
</evidence>
<proteinExistence type="predicted"/>
<dbReference type="GO" id="GO:0016757">
    <property type="term" value="F:glycosyltransferase activity"/>
    <property type="evidence" value="ECO:0007669"/>
    <property type="project" value="InterPro"/>
</dbReference>
<protein>
    <submittedName>
        <fullName evidence="3">Glycosyltransferase</fullName>
    </submittedName>
</protein>
<feature type="domain" description="Glycosyl transferase family 1" evidence="2">
    <location>
        <begin position="179"/>
        <end position="300"/>
    </location>
</feature>
<evidence type="ECO:0000313" key="4">
    <source>
        <dbReference type="Proteomes" id="UP001253463"/>
    </source>
</evidence>
<dbReference type="InterPro" id="IPR001296">
    <property type="entry name" value="Glyco_trans_1"/>
</dbReference>
<comment type="caution">
    <text evidence="3">The sequence shown here is derived from an EMBL/GenBank/DDBJ whole genome shotgun (WGS) entry which is preliminary data.</text>
</comment>
<dbReference type="PANTHER" id="PTHR46401">
    <property type="entry name" value="GLYCOSYLTRANSFERASE WBBK-RELATED"/>
    <property type="match status" value="1"/>
</dbReference>
<dbReference type="PANTHER" id="PTHR46401:SF2">
    <property type="entry name" value="GLYCOSYLTRANSFERASE WBBK-RELATED"/>
    <property type="match status" value="1"/>
</dbReference>
<dbReference type="Gene3D" id="3.40.50.2000">
    <property type="entry name" value="Glycogen Phosphorylase B"/>
    <property type="match status" value="2"/>
</dbReference>
<accession>A0AAI9CXA0</accession>
<dbReference type="EMBL" id="ABNSCA010000011">
    <property type="protein sequence ID" value="ELN6933901.1"/>
    <property type="molecule type" value="Genomic_DNA"/>
</dbReference>
<dbReference type="Proteomes" id="UP001253463">
    <property type="component" value="Unassembled WGS sequence"/>
</dbReference>